<evidence type="ECO:0000313" key="1">
    <source>
        <dbReference type="EMBL" id="CAE8678952.1"/>
    </source>
</evidence>
<dbReference type="SUPFAM" id="SSF50978">
    <property type="entry name" value="WD40 repeat-like"/>
    <property type="match status" value="1"/>
</dbReference>
<organism evidence="1 2">
    <name type="scientific">Polarella glacialis</name>
    <name type="common">Dinoflagellate</name>
    <dbReference type="NCBI Taxonomy" id="89957"/>
    <lineage>
        <taxon>Eukaryota</taxon>
        <taxon>Sar</taxon>
        <taxon>Alveolata</taxon>
        <taxon>Dinophyceae</taxon>
        <taxon>Suessiales</taxon>
        <taxon>Suessiaceae</taxon>
        <taxon>Polarella</taxon>
    </lineage>
</organism>
<proteinExistence type="predicted"/>
<dbReference type="InterPro" id="IPR001680">
    <property type="entry name" value="WD40_rpt"/>
</dbReference>
<dbReference type="SMART" id="SM00320">
    <property type="entry name" value="WD40"/>
    <property type="match status" value="3"/>
</dbReference>
<dbReference type="Gene3D" id="2.130.10.10">
    <property type="entry name" value="YVTN repeat-like/Quinoprotein amine dehydrogenase"/>
    <property type="match status" value="1"/>
</dbReference>
<dbReference type="AlphaFoldDB" id="A0A813JIE8"/>
<protein>
    <recommendedName>
        <fullName evidence="3">Intraflagellar transport protein 122 homolog</fullName>
    </recommendedName>
</protein>
<comment type="caution">
    <text evidence="1">The sequence shown here is derived from an EMBL/GenBank/DDBJ whole genome shotgun (WGS) entry which is preliminary data.</text>
</comment>
<gene>
    <name evidence="1" type="ORF">PGLA2088_LOCUS21103</name>
</gene>
<dbReference type="EMBL" id="CAJNNW010025725">
    <property type="protein sequence ID" value="CAE8678952.1"/>
    <property type="molecule type" value="Genomic_DNA"/>
</dbReference>
<dbReference type="InterPro" id="IPR015943">
    <property type="entry name" value="WD40/YVTN_repeat-like_dom_sf"/>
</dbReference>
<reference evidence="1" key="1">
    <citation type="submission" date="2021-02" db="EMBL/GenBank/DDBJ databases">
        <authorList>
            <person name="Dougan E. K."/>
            <person name="Rhodes N."/>
            <person name="Thang M."/>
            <person name="Chan C."/>
        </authorList>
    </citation>
    <scope>NUCLEOTIDE SEQUENCE</scope>
</reference>
<evidence type="ECO:0008006" key="3">
    <source>
        <dbReference type="Google" id="ProtNLM"/>
    </source>
</evidence>
<dbReference type="PANTHER" id="PTHR44666">
    <property type="entry name" value="WD REPEAT-CONTAINING PROTEIN 53"/>
    <property type="match status" value="1"/>
</dbReference>
<feature type="non-terminal residue" evidence="1">
    <location>
        <position position="156"/>
    </location>
</feature>
<sequence length="156" mass="16262">WGLASGGLDAAVVLWKRSGRGRMARLQADTGEDSATSSGGPQLFNPPFVHSLAFLPGGHTLAAGLGDGTVALLDGESGEQKGRLRGGHGAAVAQVAHSPAGLVSAGNDLMIILWGEKEEKLRLAHHEKVNWMVWSEDTLFVAGLGNEIVAYAGLDR</sequence>
<dbReference type="PANTHER" id="PTHR44666:SF1">
    <property type="entry name" value="WD REPEAT-CONTAINING PROTEIN 53"/>
    <property type="match status" value="1"/>
</dbReference>
<dbReference type="Proteomes" id="UP000626109">
    <property type="component" value="Unassembled WGS sequence"/>
</dbReference>
<dbReference type="InterPro" id="IPR042453">
    <property type="entry name" value="WDR53"/>
</dbReference>
<name>A0A813JIE8_POLGL</name>
<accession>A0A813JIE8</accession>
<dbReference type="Pfam" id="PF00400">
    <property type="entry name" value="WD40"/>
    <property type="match status" value="1"/>
</dbReference>
<dbReference type="InterPro" id="IPR036322">
    <property type="entry name" value="WD40_repeat_dom_sf"/>
</dbReference>
<evidence type="ECO:0000313" key="2">
    <source>
        <dbReference type="Proteomes" id="UP000626109"/>
    </source>
</evidence>